<gene>
    <name evidence="11" type="ORF">BYL167_LOCUS34087</name>
    <name evidence="2" type="ORF">CJN711_LOCUS2536</name>
    <name evidence="7" type="ORF">GIL414_LOCUS9382</name>
    <name evidence="3" type="ORF">KQP761_LOCUS35318</name>
    <name evidence="4" type="ORF">MBJ925_LOCUS4457</name>
    <name evidence="10" type="ORF">OVN521_LOCUS32034</name>
    <name evidence="8" type="ORF">SMN809_LOCUS16184</name>
    <name evidence="9" type="ORF">UXM345_LOCUS33711</name>
    <name evidence="5" type="ORF">WKI299_LOCUS21005</name>
    <name evidence="6" type="ORF">XDN619_LOCUS28416</name>
</gene>
<keyword evidence="1" id="KW-0472">Membrane</keyword>
<dbReference type="Proteomes" id="UP000681967">
    <property type="component" value="Unassembled WGS sequence"/>
</dbReference>
<evidence type="ECO:0000313" key="8">
    <source>
        <dbReference type="EMBL" id="CAF4078827.1"/>
    </source>
</evidence>
<organism evidence="5 12">
    <name type="scientific">Rotaria magnacalcarata</name>
    <dbReference type="NCBI Taxonomy" id="392030"/>
    <lineage>
        <taxon>Eukaryota</taxon>
        <taxon>Metazoa</taxon>
        <taxon>Spiralia</taxon>
        <taxon>Gnathifera</taxon>
        <taxon>Rotifera</taxon>
        <taxon>Eurotatoria</taxon>
        <taxon>Bdelloidea</taxon>
        <taxon>Philodinida</taxon>
        <taxon>Philodinidae</taxon>
        <taxon>Rotaria</taxon>
    </lineage>
</organism>
<evidence type="ECO:0000313" key="7">
    <source>
        <dbReference type="EMBL" id="CAF3956630.1"/>
    </source>
</evidence>
<keyword evidence="1" id="KW-0812">Transmembrane</keyword>
<dbReference type="EMBL" id="CAJOBF010011484">
    <property type="protein sequence ID" value="CAF4306564.1"/>
    <property type="molecule type" value="Genomic_DNA"/>
</dbReference>
<dbReference type="EMBL" id="CAJNRE010000804">
    <property type="protein sequence ID" value="CAF1932151.1"/>
    <property type="molecule type" value="Genomic_DNA"/>
</dbReference>
<dbReference type="Proteomes" id="UP000681720">
    <property type="component" value="Unassembled WGS sequence"/>
</dbReference>
<dbReference type="Proteomes" id="UP000676336">
    <property type="component" value="Unassembled WGS sequence"/>
</dbReference>
<dbReference type="EMBL" id="CAJOBG010020329">
    <property type="protein sequence ID" value="CAF4322551.1"/>
    <property type="molecule type" value="Genomic_DNA"/>
</dbReference>
<evidence type="ECO:0000313" key="3">
    <source>
        <dbReference type="EMBL" id="CAF1675719.1"/>
    </source>
</evidence>
<dbReference type="EMBL" id="CAJNRG010013569">
    <property type="protein sequence ID" value="CAF2149738.1"/>
    <property type="molecule type" value="Genomic_DNA"/>
</dbReference>
<reference evidence="5" key="1">
    <citation type="submission" date="2021-02" db="EMBL/GenBank/DDBJ databases">
        <authorList>
            <person name="Nowell W R."/>
        </authorList>
    </citation>
    <scope>NUCLEOTIDE SEQUENCE</scope>
</reference>
<dbReference type="Proteomes" id="UP000663834">
    <property type="component" value="Unassembled WGS sequence"/>
</dbReference>
<dbReference type="Proteomes" id="UP000663855">
    <property type="component" value="Unassembled WGS sequence"/>
</dbReference>
<dbReference type="Proteomes" id="UP000663842">
    <property type="component" value="Unassembled WGS sequence"/>
</dbReference>
<evidence type="ECO:0000313" key="2">
    <source>
        <dbReference type="EMBL" id="CAF1004911.1"/>
    </source>
</evidence>
<dbReference type="Proteomes" id="UP000663856">
    <property type="component" value="Unassembled WGS sequence"/>
</dbReference>
<evidence type="ECO:0000313" key="5">
    <source>
        <dbReference type="EMBL" id="CAF2104593.1"/>
    </source>
</evidence>
<protein>
    <submittedName>
        <fullName evidence="5">Uncharacterized protein</fullName>
    </submittedName>
</protein>
<keyword evidence="13" id="KW-1185">Reference proteome</keyword>
<evidence type="ECO:0000313" key="12">
    <source>
        <dbReference type="Proteomes" id="UP000663856"/>
    </source>
</evidence>
<name>A0A816U1K0_9BILA</name>
<dbReference type="EMBL" id="CAJOBJ010003196">
    <property type="protein sequence ID" value="CAF3956630.1"/>
    <property type="molecule type" value="Genomic_DNA"/>
</dbReference>
<dbReference type="EMBL" id="CAJNRF010008787">
    <property type="protein sequence ID" value="CAF2104593.1"/>
    <property type="molecule type" value="Genomic_DNA"/>
</dbReference>
<accession>A0A816U1K0</accession>
<evidence type="ECO:0000313" key="10">
    <source>
        <dbReference type="EMBL" id="CAF4322551.1"/>
    </source>
</evidence>
<evidence type="ECO:0000313" key="11">
    <source>
        <dbReference type="EMBL" id="CAF4458563.1"/>
    </source>
</evidence>
<dbReference type="AlphaFoldDB" id="A0A816U1K0"/>
<comment type="caution">
    <text evidence="5">The sequence shown here is derived from an EMBL/GenBank/DDBJ whole genome shotgun (WGS) entry which is preliminary data.</text>
</comment>
<feature type="transmembrane region" description="Helical" evidence="1">
    <location>
        <begin position="12"/>
        <end position="32"/>
    </location>
</feature>
<sequence>MKTTAVDSNHPLISNSFVTCYSDYLAIHLYYFPFGKKKVKYNNIVSCELHSMDDIGIFECKLWGMSLSPIWWHCDMRRLGRKYYILLDAGQWPLIGLTMNDNDIINVYHFIKQRISSNQSSVYYEKYLYNPLQTVSEKELEHQKYLQNVKKN</sequence>
<dbReference type="Proteomes" id="UP000663824">
    <property type="component" value="Unassembled WGS sequence"/>
</dbReference>
<evidence type="ECO:0000313" key="9">
    <source>
        <dbReference type="EMBL" id="CAF4306564.1"/>
    </source>
</evidence>
<dbReference type="OrthoDB" id="10001099at2759"/>
<evidence type="ECO:0000256" key="1">
    <source>
        <dbReference type="SAM" id="Phobius"/>
    </source>
</evidence>
<dbReference type="EMBL" id="CAJNOV010000154">
    <property type="protein sequence ID" value="CAF1004911.1"/>
    <property type="molecule type" value="Genomic_DNA"/>
</dbReference>
<keyword evidence="1" id="KW-1133">Transmembrane helix</keyword>
<proteinExistence type="predicted"/>
<evidence type="ECO:0000313" key="13">
    <source>
        <dbReference type="Proteomes" id="UP000663866"/>
    </source>
</evidence>
<evidence type="ECO:0000313" key="6">
    <source>
        <dbReference type="EMBL" id="CAF2149738.1"/>
    </source>
</evidence>
<dbReference type="EMBL" id="CAJOBI010007161">
    <property type="protein sequence ID" value="CAF4078827.1"/>
    <property type="molecule type" value="Genomic_DNA"/>
</dbReference>
<dbReference type="EMBL" id="CAJOBH010068146">
    <property type="protein sequence ID" value="CAF4458563.1"/>
    <property type="molecule type" value="Genomic_DNA"/>
</dbReference>
<dbReference type="Proteomes" id="UP000663866">
    <property type="component" value="Unassembled WGS sequence"/>
</dbReference>
<dbReference type="Proteomes" id="UP000663887">
    <property type="component" value="Unassembled WGS sequence"/>
</dbReference>
<evidence type="ECO:0000313" key="4">
    <source>
        <dbReference type="EMBL" id="CAF1932151.1"/>
    </source>
</evidence>
<dbReference type="EMBL" id="CAJNOW010019875">
    <property type="protein sequence ID" value="CAF1675719.1"/>
    <property type="molecule type" value="Genomic_DNA"/>
</dbReference>